<dbReference type="Gene3D" id="3.40.50.150">
    <property type="entry name" value="Vaccinia Virus protein VP39"/>
    <property type="match status" value="1"/>
</dbReference>
<evidence type="ECO:0000256" key="2">
    <source>
        <dbReference type="SAM" id="MobiDB-lite"/>
    </source>
</evidence>
<dbReference type="OrthoDB" id="8221452at2"/>
<dbReference type="CDD" id="cd02440">
    <property type="entry name" value="AdoMet_MTases"/>
    <property type="match status" value="1"/>
</dbReference>
<accession>A0A2S0WXY5</accession>
<dbReference type="GO" id="GO:0006596">
    <property type="term" value="P:polyamine biosynthetic process"/>
    <property type="evidence" value="ECO:0007669"/>
    <property type="project" value="UniProtKB-KW"/>
</dbReference>
<dbReference type="PANTHER" id="PTHR43317">
    <property type="entry name" value="THERMOSPERMINE SYNTHASE ACAULIS5"/>
    <property type="match status" value="1"/>
</dbReference>
<dbReference type="Pfam" id="PF01564">
    <property type="entry name" value="Spermine_synth"/>
    <property type="match status" value="1"/>
</dbReference>
<proteinExistence type="predicted"/>
<dbReference type="InterPro" id="IPR029063">
    <property type="entry name" value="SAM-dependent_MTases_sf"/>
</dbReference>
<evidence type="ECO:0008006" key="5">
    <source>
        <dbReference type="Google" id="ProtNLM"/>
    </source>
</evidence>
<dbReference type="AlphaFoldDB" id="A0A2S0WXY5"/>
<evidence type="ECO:0000313" key="3">
    <source>
        <dbReference type="EMBL" id="AWB96219.1"/>
    </source>
</evidence>
<dbReference type="PANTHER" id="PTHR43317:SF1">
    <property type="entry name" value="THERMOSPERMINE SYNTHASE ACAULIS5"/>
    <property type="match status" value="1"/>
</dbReference>
<dbReference type="Proteomes" id="UP000244729">
    <property type="component" value="Chromosome"/>
</dbReference>
<evidence type="ECO:0000256" key="1">
    <source>
        <dbReference type="ARBA" id="ARBA00023115"/>
    </source>
</evidence>
<dbReference type="NCBIfam" id="NF037959">
    <property type="entry name" value="MFS_SpdSyn"/>
    <property type="match status" value="1"/>
</dbReference>
<keyword evidence="4" id="KW-1185">Reference proteome</keyword>
<reference evidence="3 4" key="1">
    <citation type="submission" date="2018-04" db="EMBL/GenBank/DDBJ databases">
        <authorList>
            <person name="Li J."/>
        </authorList>
    </citation>
    <scope>NUCLEOTIDE SEQUENCE [LARGE SCALE GENOMIC DNA]</scope>
    <source>
        <strain evidence="4">30A</strain>
    </source>
</reference>
<name>A0A2S0WXY5_9MICO</name>
<gene>
    <name evidence="3" type="ORF">DCE93_11615</name>
</gene>
<feature type="region of interest" description="Disordered" evidence="2">
    <location>
        <begin position="19"/>
        <end position="39"/>
    </location>
</feature>
<sequence>MSSRFLICLRFSGITRFRPSRGPGIPGGRTRRGPSGGPLGARASIRSAAAFAAVPKASSGASATTHPWHDAGMEPRIEFESDVFSSTGLTLLVDGTAQSHVDPIDPTRLFFEYTRRLGHVVDALGTPGARLRVLHLGGGALTLPRYVAATRARSAQLVVELDAEMLDAVLDRLPLPAGEPIERVVGDAASVIDTLSPGFDVVIVDLYSRLEPPDFVDTVPFMGTCLRLLAPGGVLAVNVADAAGLTRLRSQARAIARADPAAALLVAGDPGVLSGAEEGNSVLVAAPGGMPGGIRDRLLTQGPHPAGVLDGARLDFVLWGAC</sequence>
<dbReference type="SUPFAM" id="SSF53335">
    <property type="entry name" value="S-adenosyl-L-methionine-dependent methyltransferases"/>
    <property type="match status" value="1"/>
</dbReference>
<keyword evidence="1" id="KW-0620">Polyamine biosynthesis</keyword>
<protein>
    <recommendedName>
        <fullName evidence="5">SAM-dependent methyltransferase</fullName>
    </recommendedName>
</protein>
<dbReference type="EMBL" id="CP028913">
    <property type="protein sequence ID" value="AWB96219.1"/>
    <property type="molecule type" value="Genomic_DNA"/>
</dbReference>
<organism evidence="3 4">
    <name type="scientific">Agromyces badenianii</name>
    <dbReference type="NCBI Taxonomy" id="2080742"/>
    <lineage>
        <taxon>Bacteria</taxon>
        <taxon>Bacillati</taxon>
        <taxon>Actinomycetota</taxon>
        <taxon>Actinomycetes</taxon>
        <taxon>Micrococcales</taxon>
        <taxon>Microbacteriaceae</taxon>
        <taxon>Agromyces</taxon>
    </lineage>
</organism>
<evidence type="ECO:0000313" key="4">
    <source>
        <dbReference type="Proteomes" id="UP000244729"/>
    </source>
</evidence>
<dbReference type="KEGG" id="agm:DCE93_11615"/>